<proteinExistence type="predicted"/>
<accession>A0A074MA91</accession>
<dbReference type="EMBL" id="JMIW01000001">
    <property type="protein sequence ID" value="KEO91721.1"/>
    <property type="molecule type" value="Genomic_DNA"/>
</dbReference>
<dbReference type="RefSeq" id="WP_051698894.1">
    <property type="nucleotide sequence ID" value="NZ_JMIW01000001.1"/>
</dbReference>
<dbReference type="eggNOG" id="COG0665">
    <property type="taxonomic scope" value="Bacteria"/>
</dbReference>
<dbReference type="Pfam" id="PF20043">
    <property type="entry name" value="DUF6445"/>
    <property type="match status" value="1"/>
</dbReference>
<dbReference type="InterPro" id="IPR045617">
    <property type="entry name" value="DUF6445"/>
</dbReference>
<name>A0A074MA91_ERYLO</name>
<dbReference type="STRING" id="1044.EH31_03350"/>
<keyword evidence="2" id="KW-1185">Reference proteome</keyword>
<organism evidence="1 2">
    <name type="scientific">Erythrobacter longus</name>
    <dbReference type="NCBI Taxonomy" id="1044"/>
    <lineage>
        <taxon>Bacteria</taxon>
        <taxon>Pseudomonadati</taxon>
        <taxon>Pseudomonadota</taxon>
        <taxon>Alphaproteobacteria</taxon>
        <taxon>Sphingomonadales</taxon>
        <taxon>Erythrobacteraceae</taxon>
        <taxon>Erythrobacter/Porphyrobacter group</taxon>
        <taxon>Erythrobacter</taxon>
    </lineage>
</organism>
<evidence type="ECO:0000313" key="1">
    <source>
        <dbReference type="EMBL" id="KEO91721.1"/>
    </source>
</evidence>
<reference evidence="1 2" key="1">
    <citation type="submission" date="2014-04" db="EMBL/GenBank/DDBJ databases">
        <title>A comprehensive comparison of genomes of Erythrobacter spp. strains.</title>
        <authorList>
            <person name="Zheng Q."/>
        </authorList>
    </citation>
    <scope>NUCLEOTIDE SEQUENCE [LARGE SCALE GENOMIC DNA]</scope>
    <source>
        <strain evidence="1 2">DSM 6997</strain>
    </source>
</reference>
<dbReference type="AlphaFoldDB" id="A0A074MA91"/>
<evidence type="ECO:0000313" key="2">
    <source>
        <dbReference type="Proteomes" id="UP000027647"/>
    </source>
</evidence>
<comment type="caution">
    <text evidence="1">The sequence shown here is derived from an EMBL/GenBank/DDBJ whole genome shotgun (WGS) entry which is preliminary data.</text>
</comment>
<dbReference type="OrthoDB" id="7630206at2"/>
<sequence>MTYQIQAFGHEREPVIVIDDFSGHLSGLVSAGRAARYERANGYPGIRSAIDPKSYVGHCMQSSILARAVKKEFGAGQIRFESCAFSIVTLQPDELSPDQRIPHFDEAQSNVVAFVHYLDTAPDCGTAFYRHRRTGFETVTPERLDEYFAARQEDETEHGPPPLAYHTKNTPRYDRLGTVAAAPDRLIAYRGRQLHSGDIMTPPPLKNVQAEGRLTVTGFLLLA</sequence>
<protein>
    <submittedName>
        <fullName evidence="1">Uncharacterized protein</fullName>
    </submittedName>
</protein>
<dbReference type="Proteomes" id="UP000027647">
    <property type="component" value="Unassembled WGS sequence"/>
</dbReference>
<gene>
    <name evidence="1" type="ORF">EH31_03350</name>
</gene>